<feature type="transmembrane region" description="Helical" evidence="6">
    <location>
        <begin position="584"/>
        <end position="602"/>
    </location>
</feature>
<dbReference type="SMART" id="SM00028">
    <property type="entry name" value="TPR"/>
    <property type="match status" value="2"/>
</dbReference>
<feature type="transmembrane region" description="Helical" evidence="6">
    <location>
        <begin position="287"/>
        <end position="311"/>
    </location>
</feature>
<feature type="transmembrane region" description="Helical" evidence="6">
    <location>
        <begin position="257"/>
        <end position="275"/>
    </location>
</feature>
<dbReference type="PANTHER" id="PTHR37422">
    <property type="entry name" value="TEICHURONIC ACID BIOSYNTHESIS PROTEIN TUAE"/>
    <property type="match status" value="1"/>
</dbReference>
<feature type="transmembrane region" description="Helical" evidence="6">
    <location>
        <begin position="608"/>
        <end position="626"/>
    </location>
</feature>
<dbReference type="PROSITE" id="PS50293">
    <property type="entry name" value="TPR_REGION"/>
    <property type="match status" value="1"/>
</dbReference>
<dbReference type="Proteomes" id="UP000230935">
    <property type="component" value="Unassembled WGS sequence"/>
</dbReference>
<evidence type="ECO:0000256" key="5">
    <source>
        <dbReference type="PROSITE-ProRule" id="PRU00339"/>
    </source>
</evidence>
<dbReference type="InterPro" id="IPR019734">
    <property type="entry name" value="TPR_rpt"/>
</dbReference>
<feature type="transmembrane region" description="Helical" evidence="6">
    <location>
        <begin position="437"/>
        <end position="456"/>
    </location>
</feature>
<dbReference type="PROSITE" id="PS50005">
    <property type="entry name" value="TPR"/>
    <property type="match status" value="2"/>
</dbReference>
<evidence type="ECO:0000256" key="6">
    <source>
        <dbReference type="SAM" id="Phobius"/>
    </source>
</evidence>
<dbReference type="InterPro" id="IPR007016">
    <property type="entry name" value="O-antigen_ligase-rel_domated"/>
</dbReference>
<feature type="transmembrane region" description="Helical" evidence="6">
    <location>
        <begin position="93"/>
        <end position="110"/>
    </location>
</feature>
<accession>A0A2H0W1N5</accession>
<comment type="subcellular location">
    <subcellularLocation>
        <location evidence="1">Membrane</location>
        <topology evidence="1">Multi-pass membrane protein</topology>
    </subcellularLocation>
</comment>
<evidence type="ECO:0000256" key="3">
    <source>
        <dbReference type="ARBA" id="ARBA00022989"/>
    </source>
</evidence>
<reference evidence="9" key="1">
    <citation type="submission" date="2017-09" db="EMBL/GenBank/DDBJ databases">
        <title>Depth-based differentiation of microbial function through sediment-hosted aquifers and enrichment of novel symbionts in the deep terrestrial subsurface.</title>
        <authorList>
            <person name="Probst A.J."/>
            <person name="Ladd B."/>
            <person name="Jarett J.K."/>
            <person name="Geller-Mcgrath D.E."/>
            <person name="Sieber C.M.K."/>
            <person name="Emerson J.B."/>
            <person name="Anantharaman K."/>
            <person name="Thomas B.C."/>
            <person name="Malmstrom R."/>
            <person name="Stieglmeier M."/>
            <person name="Klingl A."/>
            <person name="Woyke T."/>
            <person name="Ryan C.M."/>
            <person name="Banfield J.F."/>
        </authorList>
    </citation>
    <scope>NUCLEOTIDE SEQUENCE [LARGE SCALE GENOMIC DNA]</scope>
</reference>
<feature type="transmembrane region" description="Helical" evidence="6">
    <location>
        <begin position="344"/>
        <end position="361"/>
    </location>
</feature>
<sequence length="928" mass="105547">MLKELCLANAQLRTQEQKRIRHLDLNVNRPLTMLAQIIIILKIMKLSVQSLKGRTALAWVLGGLITIGIYAILFLPAFLHSQFFFPFIVPKNIVFRIIVEIIFGAYVILAMTKKFPRPRLDWLSGSVALLFVVMVVSMFFGENLRSSLFSTYERMSGVIHYLHVFLFFFVLTQFITSKKQIADFLTFTVFVNLVIALLALTQQLNIPVFLASSGGTRLTGTIGNAAFYGGYLVLNIFIVLFFLLSNSKSKLQLNPKVFAWSIILFDIFIVGHEFLMRSRGLDGGLFFAILKSNILIAIAIGLNALAIWYLLKLSRPWRYMSNKIVLWSLLIFQIYILFHTQTRGAIIALLAGLVLLAGFLGHVSDKKKTKQTYYGLGLLLIFIQLIFYLIRDSRLVTESIVLARLGKEIPLVGIYFSVLMLVILLVYSFWRKQKNLAAFFSVIVFVILLATPYTAYKVRNEPWAQASFPVNLIIVPLNSFLTGPGSTTIESRVLTWQASWSGWKDHLLLGYGPENYYIAFNKNFPIPIYQDAGSRIWFDRAHNFVFDWGVSTGILGLAAYASIFVVAFWYLLILYRRDRSNRAFAALMALLVAFLIQNLFVFDTLNTDVVIFLIFASLVPLVHGRPEQRQLNHDVIKVKYGQAALIILVVAVFIYHFNVKPARANHELFKVLRQINQQAITFNDAVDSLEHSINTGLIGKDEARQQLANFVLPQLGNDKIAPDDRLKAMQLVLKELKKTAANNPQNTRYLLWLAQAYNRAARVDPQYAQSAIKVLNQAIEISEKRAGVYYELGQSYLLANQPDQAIEALEFAVQLNPDIRESQMNLGSVLILLDKHDKFDGLLNDVISRDILLLGDYLRFVDMYKNKNDVQRVLRLYQVAVEKFTDNPDVYVSLAQTYKQLSEDTLAKQAFEQALKLKPDLDISLDDL</sequence>
<dbReference type="SUPFAM" id="SSF48452">
    <property type="entry name" value="TPR-like"/>
    <property type="match status" value="1"/>
</dbReference>
<feature type="domain" description="O-antigen ligase-related" evidence="7">
    <location>
        <begin position="410"/>
        <end position="560"/>
    </location>
</feature>
<feature type="transmembrane region" description="Helical" evidence="6">
    <location>
        <begin position="122"/>
        <end position="140"/>
    </location>
</feature>
<keyword evidence="4 6" id="KW-0472">Membrane</keyword>
<dbReference type="PANTHER" id="PTHR37422:SF23">
    <property type="entry name" value="TEICHURONIC ACID BIOSYNTHESIS PROTEIN TUAE"/>
    <property type="match status" value="1"/>
</dbReference>
<comment type="caution">
    <text evidence="8">The sequence shown here is derived from an EMBL/GenBank/DDBJ whole genome shotgun (WGS) entry which is preliminary data.</text>
</comment>
<feature type="transmembrane region" description="Helical" evidence="6">
    <location>
        <begin position="548"/>
        <end position="572"/>
    </location>
</feature>
<evidence type="ECO:0000313" key="8">
    <source>
        <dbReference type="EMBL" id="PIS05279.1"/>
    </source>
</evidence>
<feature type="transmembrane region" description="Helical" evidence="6">
    <location>
        <begin position="184"/>
        <end position="205"/>
    </location>
</feature>
<feature type="transmembrane region" description="Helical" evidence="6">
    <location>
        <begin position="323"/>
        <end position="338"/>
    </location>
</feature>
<gene>
    <name evidence="8" type="ORF">COT81_01830</name>
</gene>
<name>A0A2H0W1N5_9BACT</name>
<feature type="transmembrane region" description="Helical" evidence="6">
    <location>
        <begin position="225"/>
        <end position="245"/>
    </location>
</feature>
<dbReference type="InterPro" id="IPR051533">
    <property type="entry name" value="WaaL-like"/>
</dbReference>
<evidence type="ECO:0000256" key="4">
    <source>
        <dbReference type="ARBA" id="ARBA00023136"/>
    </source>
</evidence>
<proteinExistence type="predicted"/>
<keyword evidence="3 6" id="KW-1133">Transmembrane helix</keyword>
<dbReference type="AlphaFoldDB" id="A0A2H0W1N5"/>
<evidence type="ECO:0000256" key="1">
    <source>
        <dbReference type="ARBA" id="ARBA00004141"/>
    </source>
</evidence>
<protein>
    <recommendedName>
        <fullName evidence="7">O-antigen ligase-related domain-containing protein</fullName>
    </recommendedName>
</protein>
<evidence type="ECO:0000313" key="9">
    <source>
        <dbReference type="Proteomes" id="UP000230935"/>
    </source>
</evidence>
<feature type="transmembrane region" description="Helical" evidence="6">
    <location>
        <begin position="638"/>
        <end position="657"/>
    </location>
</feature>
<dbReference type="Gene3D" id="1.25.40.10">
    <property type="entry name" value="Tetratricopeptide repeat domain"/>
    <property type="match status" value="2"/>
</dbReference>
<keyword evidence="2 6" id="KW-0812">Transmembrane</keyword>
<feature type="repeat" description="TPR" evidence="5">
    <location>
        <begin position="888"/>
        <end position="921"/>
    </location>
</feature>
<dbReference type="InterPro" id="IPR011990">
    <property type="entry name" value="TPR-like_helical_dom_sf"/>
</dbReference>
<evidence type="ECO:0000259" key="7">
    <source>
        <dbReference type="Pfam" id="PF04932"/>
    </source>
</evidence>
<dbReference type="Pfam" id="PF04932">
    <property type="entry name" value="Wzy_C"/>
    <property type="match status" value="1"/>
</dbReference>
<dbReference type="Pfam" id="PF13181">
    <property type="entry name" value="TPR_8"/>
    <property type="match status" value="2"/>
</dbReference>
<feature type="transmembrane region" description="Helical" evidence="6">
    <location>
        <begin position="373"/>
        <end position="390"/>
    </location>
</feature>
<feature type="transmembrane region" description="Helical" evidence="6">
    <location>
        <begin position="56"/>
        <end position="81"/>
    </location>
</feature>
<dbReference type="EMBL" id="PEZZ01000012">
    <property type="protein sequence ID" value="PIS05279.1"/>
    <property type="molecule type" value="Genomic_DNA"/>
</dbReference>
<feature type="transmembrane region" description="Helical" evidence="6">
    <location>
        <begin position="410"/>
        <end position="430"/>
    </location>
</feature>
<dbReference type="GO" id="GO:0016020">
    <property type="term" value="C:membrane"/>
    <property type="evidence" value="ECO:0007669"/>
    <property type="project" value="UniProtKB-SubCell"/>
</dbReference>
<organism evidence="8 9">
    <name type="scientific">Candidatus Buchananbacteria bacterium CG10_big_fil_rev_8_21_14_0_10_42_9</name>
    <dbReference type="NCBI Taxonomy" id="1974526"/>
    <lineage>
        <taxon>Bacteria</taxon>
        <taxon>Candidatus Buchananiibacteriota</taxon>
    </lineage>
</organism>
<keyword evidence="5" id="KW-0802">TPR repeat</keyword>
<feature type="transmembrane region" description="Helical" evidence="6">
    <location>
        <begin position="160"/>
        <end position="177"/>
    </location>
</feature>
<feature type="repeat" description="TPR" evidence="5">
    <location>
        <begin position="786"/>
        <end position="819"/>
    </location>
</feature>
<evidence type="ECO:0000256" key="2">
    <source>
        <dbReference type="ARBA" id="ARBA00022692"/>
    </source>
</evidence>